<gene>
    <name evidence="1" type="primary">g6662</name>
    <name evidence="1" type="ORF">NpPPO83_00006662</name>
</gene>
<keyword evidence="2" id="KW-1185">Reference proteome</keyword>
<accession>A0ACB5SP47</accession>
<evidence type="ECO:0000313" key="1">
    <source>
        <dbReference type="EMBL" id="GME50820.1"/>
    </source>
</evidence>
<dbReference type="Proteomes" id="UP001165186">
    <property type="component" value="Unassembled WGS sequence"/>
</dbReference>
<protein>
    <submittedName>
        <fullName evidence="1">Glycosyltransferase family 1 protein</fullName>
    </submittedName>
</protein>
<sequence>MHPTLHPRRASAVSVLQDDGRVDIDIHGKLRLAFKAESPFRKRKSAQWQWPLSRQRMIPEEKALVDFAHVPRMNIAILITGSRGDVQPFIALAKVLQSPPYSHRVRIVTHPNFKTFVEENGVEFYSMGGDPEKLMAYMVRNPSILPSLASMKAGDVGMRRKEIAEMLHGAWKGCTEAGDEDDVPFVADAIIANPPSYAHIHIAERLSIPLHLMFTMPWSPTGAFPHPLANLQSNKASRKVANWTSYYEIEMLTWEGLSDLINRFRVRTLDLEPLSPLWGHLLIPRLEVPFTYCWSEALIPKPPDWGPHINISGFFFLSLASSFTPPPELQAFLDAGPPPVYIGFGSIVVDDAQRLTDMVLEAVKISGVRALVSRGWGNMGGSAPPDNVFLLGNVPHDWLFPRVSAVVHHGGAGTTAIGIALGKPTVIVPFFGDQPWWASMVNRAGAGPEPVHFKKLTVEKLAHNITEALKPEMQVRAKELAAKIHGEDGPARAAETFQSMPQMRGMACAVCPDRVAVWKVRETGVQLSAIATVVLVKQGLIEPRDLTLVRHKRWYVEEGPPDPIGGLIGSLTGWARAYQMILSDFTKALRSAPPPASKPTPSTSTSTSTSTTIPTHTRLPPTTKDLSSDSDSSSTSSLPTPHPSALKISSFRRRNHRHHPHKLGPALAALATDALTISLRAPVAVLYNVANGFHNAPSILLRDPTVRVRAPITDARSGAAAGAAALACGLCDAATGVVVLPWLGWRAAEGKEGKGRGRARAKGVARGVAQGVGGLVFKTGAAVTGPLGYGLKGVERQVSAWVGERRGKGWMDVPVGVGSEEVRARVRRACEEAGGHESVRGIVVRRVLQGVRELQDVTEGGGGEVFEEEVLRRWEGLERGRKASR</sequence>
<dbReference type="EMBL" id="BSXG01000169">
    <property type="protein sequence ID" value="GME50820.1"/>
    <property type="molecule type" value="Genomic_DNA"/>
</dbReference>
<name>A0ACB5SP47_9PEZI</name>
<organism evidence="1 2">
    <name type="scientific">Neofusicoccum parvum</name>
    <dbReference type="NCBI Taxonomy" id="310453"/>
    <lineage>
        <taxon>Eukaryota</taxon>
        <taxon>Fungi</taxon>
        <taxon>Dikarya</taxon>
        <taxon>Ascomycota</taxon>
        <taxon>Pezizomycotina</taxon>
        <taxon>Dothideomycetes</taxon>
        <taxon>Dothideomycetes incertae sedis</taxon>
        <taxon>Botryosphaeriales</taxon>
        <taxon>Botryosphaeriaceae</taxon>
        <taxon>Neofusicoccum</taxon>
    </lineage>
</organism>
<evidence type="ECO:0000313" key="2">
    <source>
        <dbReference type="Proteomes" id="UP001165186"/>
    </source>
</evidence>
<proteinExistence type="predicted"/>
<comment type="caution">
    <text evidence="1">The sequence shown here is derived from an EMBL/GenBank/DDBJ whole genome shotgun (WGS) entry which is preliminary data.</text>
</comment>
<reference evidence="1" key="1">
    <citation type="submission" date="2024-09" db="EMBL/GenBank/DDBJ databases">
        <title>Draft Genome Sequences of Neofusicoccum parvum.</title>
        <authorList>
            <person name="Ashida A."/>
            <person name="Camagna M."/>
            <person name="Tanaka A."/>
            <person name="Takemoto D."/>
        </authorList>
    </citation>
    <scope>NUCLEOTIDE SEQUENCE</scope>
    <source>
        <strain evidence="1">PPO83</strain>
    </source>
</reference>